<keyword evidence="1" id="KW-1133">Transmembrane helix</keyword>
<sequence length="330" mass="36265">MSDQAIQQAITWLAKLNSPDLTERQQKDFFEWLEAKQEHQAAYLKAEQLWLRADVFERIAPLSEPVARPRKTAAGPWLSWGAGVAACTLLICVFIFSQTFTAPTIVAGEWQYVTAVGQQETIALPDGSELVLNTDTEMTVIFNAHRRLASLQHGEAFFSVKPESGERPFDVVTPAGAVRVLGTRFSVRRLRSSDDASVTVVEGRVALNPSIKNEKMLPAFDSKSVLQNNQLSSMRAVQQGLAPVSIDAANALAWREQRLVFNAQPLVDVVAELNRYSSEPITLSQAELASIEVTAVLPLNNIEQTLQALAETIGLSVDKQGSTRVLIPSR</sequence>
<feature type="domain" description="FecR N-terminal" evidence="3">
    <location>
        <begin position="7"/>
        <end position="49"/>
    </location>
</feature>
<keyword evidence="1" id="KW-0472">Membrane</keyword>
<dbReference type="Gene3D" id="3.55.50.30">
    <property type="match status" value="1"/>
</dbReference>
<dbReference type="Proteomes" id="UP001320119">
    <property type="component" value="Chromosome"/>
</dbReference>
<evidence type="ECO:0000313" key="4">
    <source>
        <dbReference type="EMBL" id="BCD97189.1"/>
    </source>
</evidence>
<accession>A0AAN2BJQ5</accession>
<protein>
    <submittedName>
        <fullName evidence="4">Transmembrane sensor</fullName>
    </submittedName>
</protein>
<dbReference type="AlphaFoldDB" id="A0AAN2BJQ5"/>
<evidence type="ECO:0000313" key="5">
    <source>
        <dbReference type="Proteomes" id="UP001320119"/>
    </source>
</evidence>
<feature type="domain" description="FecR protein" evidence="2">
    <location>
        <begin position="112"/>
        <end position="205"/>
    </location>
</feature>
<dbReference type="RefSeq" id="WP_236986664.1">
    <property type="nucleotide sequence ID" value="NZ_AP023086.1"/>
</dbReference>
<dbReference type="InterPro" id="IPR012373">
    <property type="entry name" value="Ferrdict_sens_TM"/>
</dbReference>
<dbReference type="PANTHER" id="PTHR30273:SF2">
    <property type="entry name" value="PROTEIN FECR"/>
    <property type="match status" value="1"/>
</dbReference>
<dbReference type="GO" id="GO:0016989">
    <property type="term" value="F:sigma factor antagonist activity"/>
    <property type="evidence" value="ECO:0007669"/>
    <property type="project" value="TreeGrafter"/>
</dbReference>
<organism evidence="4 5">
    <name type="scientific">Marinagarivorans cellulosilyticus</name>
    <dbReference type="NCBI Taxonomy" id="2721545"/>
    <lineage>
        <taxon>Bacteria</taxon>
        <taxon>Pseudomonadati</taxon>
        <taxon>Pseudomonadota</taxon>
        <taxon>Gammaproteobacteria</taxon>
        <taxon>Cellvibrionales</taxon>
        <taxon>Cellvibrionaceae</taxon>
        <taxon>Marinagarivorans</taxon>
    </lineage>
</organism>
<dbReference type="Pfam" id="PF16220">
    <property type="entry name" value="DUF4880"/>
    <property type="match status" value="1"/>
</dbReference>
<dbReference type="PIRSF" id="PIRSF018266">
    <property type="entry name" value="FecR"/>
    <property type="match status" value="1"/>
</dbReference>
<gene>
    <name evidence="4" type="ORF">MARGE09_P1390</name>
</gene>
<dbReference type="InterPro" id="IPR032623">
    <property type="entry name" value="FecR_N"/>
</dbReference>
<evidence type="ECO:0000256" key="1">
    <source>
        <dbReference type="SAM" id="Phobius"/>
    </source>
</evidence>
<keyword evidence="1 4" id="KW-0812">Transmembrane</keyword>
<dbReference type="PANTHER" id="PTHR30273">
    <property type="entry name" value="PERIPLASMIC SIGNAL SENSOR AND SIGMA FACTOR ACTIVATOR FECR-RELATED"/>
    <property type="match status" value="1"/>
</dbReference>
<dbReference type="EMBL" id="AP023086">
    <property type="protein sequence ID" value="BCD97189.1"/>
    <property type="molecule type" value="Genomic_DNA"/>
</dbReference>
<dbReference type="KEGG" id="marq:MARGE09_P1390"/>
<proteinExistence type="predicted"/>
<reference evidence="4 5" key="1">
    <citation type="journal article" date="2022" name="IScience">
        <title>An ultrasensitive nanofiber-based assay for enzymatic hydrolysis and deep-sea microbial degradation of cellulose.</title>
        <authorList>
            <person name="Tsudome M."/>
            <person name="Tachioka M."/>
            <person name="Miyazaki M."/>
            <person name="Uchimura K."/>
            <person name="Tsuda M."/>
            <person name="Takaki Y."/>
            <person name="Deguchi S."/>
        </authorList>
    </citation>
    <scope>NUCLEOTIDE SEQUENCE [LARGE SCALE GENOMIC DNA]</scope>
    <source>
        <strain evidence="4 5">GE09</strain>
    </source>
</reference>
<dbReference type="Pfam" id="PF04773">
    <property type="entry name" value="FecR"/>
    <property type="match status" value="1"/>
</dbReference>
<feature type="transmembrane region" description="Helical" evidence="1">
    <location>
        <begin position="77"/>
        <end position="96"/>
    </location>
</feature>
<keyword evidence="5" id="KW-1185">Reference proteome</keyword>
<evidence type="ECO:0000259" key="3">
    <source>
        <dbReference type="Pfam" id="PF16220"/>
    </source>
</evidence>
<evidence type="ECO:0000259" key="2">
    <source>
        <dbReference type="Pfam" id="PF04773"/>
    </source>
</evidence>
<dbReference type="Gene3D" id="2.60.120.1440">
    <property type="match status" value="1"/>
</dbReference>
<name>A0AAN2BJQ5_9GAMM</name>
<dbReference type="InterPro" id="IPR006860">
    <property type="entry name" value="FecR"/>
</dbReference>